<dbReference type="PANTHER" id="PTHR38687:SF2">
    <property type="entry name" value="CELL DIVISION PROTEIN FTSN"/>
    <property type="match status" value="1"/>
</dbReference>
<sequence>MAQRDYVSRGRGSQGPKKKNNKQPARQTRQKKSPGPAKSTRLVAGVVAFLVVGFIWFLWSIKDNAQDNIDGPVAPPVSVKKEDALPEMPEEEWEYIKSLPGYEVEVEVAKQEKSDKLYLLQCGSFRTRSQAEEMKAKIAFQGLEAQIRDSTGTNGNWFRVILGPLQTKRDAERAKHTLRKINITTCIILTWSL</sequence>
<evidence type="ECO:0000313" key="4">
    <source>
        <dbReference type="EMBL" id="AXR07937.1"/>
    </source>
</evidence>
<feature type="region of interest" description="Disordered" evidence="1">
    <location>
        <begin position="1"/>
        <end position="37"/>
    </location>
</feature>
<accession>A0A346NQY0</accession>
<keyword evidence="5" id="KW-1185">Reference proteome</keyword>
<gene>
    <name evidence="4" type="ORF">D0Y50_17190</name>
</gene>
<feature type="transmembrane region" description="Helical" evidence="2">
    <location>
        <begin position="39"/>
        <end position="59"/>
    </location>
</feature>
<evidence type="ECO:0000259" key="3">
    <source>
        <dbReference type="PROSITE" id="PS51724"/>
    </source>
</evidence>
<dbReference type="InterPro" id="IPR052521">
    <property type="entry name" value="Cell_div_SPOR-domain"/>
</dbReference>
<dbReference type="GO" id="GO:0051301">
    <property type="term" value="P:cell division"/>
    <property type="evidence" value="ECO:0007669"/>
    <property type="project" value="UniProtKB-KW"/>
</dbReference>
<evidence type="ECO:0000313" key="5">
    <source>
        <dbReference type="Proteomes" id="UP000262073"/>
    </source>
</evidence>
<dbReference type="GO" id="GO:0042834">
    <property type="term" value="F:peptidoglycan binding"/>
    <property type="evidence" value="ECO:0007669"/>
    <property type="project" value="InterPro"/>
</dbReference>
<dbReference type="InterPro" id="IPR036680">
    <property type="entry name" value="SPOR-like_sf"/>
</dbReference>
<dbReference type="PANTHER" id="PTHR38687">
    <property type="entry name" value="CELL DIVISION PROTEIN DEDD-RELATED"/>
    <property type="match status" value="1"/>
</dbReference>
<protein>
    <submittedName>
        <fullName evidence="4">Cell division protein FtsN</fullName>
    </submittedName>
</protein>
<dbReference type="OrthoDB" id="8558195at2"/>
<evidence type="ECO:0000256" key="1">
    <source>
        <dbReference type="SAM" id="MobiDB-lite"/>
    </source>
</evidence>
<dbReference type="Pfam" id="PF05036">
    <property type="entry name" value="SPOR"/>
    <property type="match status" value="1"/>
</dbReference>
<reference evidence="4 5" key="1">
    <citation type="submission" date="2018-08" db="EMBL/GenBank/DDBJ databases">
        <title>Salinimonas sediminis sp. nov., a piezophilic bacterium isolated from a deep-sea sediment sample from the New Britain Trench.</title>
        <authorList>
            <person name="Cao J."/>
        </authorList>
    </citation>
    <scope>NUCLEOTIDE SEQUENCE [LARGE SCALE GENOMIC DNA]</scope>
    <source>
        <strain evidence="4 5">N102</strain>
    </source>
</reference>
<dbReference type="PROSITE" id="PS51724">
    <property type="entry name" value="SPOR"/>
    <property type="match status" value="1"/>
</dbReference>
<dbReference type="Proteomes" id="UP000262073">
    <property type="component" value="Chromosome"/>
</dbReference>
<evidence type="ECO:0000256" key="2">
    <source>
        <dbReference type="SAM" id="Phobius"/>
    </source>
</evidence>
<name>A0A346NQY0_9ALTE</name>
<dbReference type="EMBL" id="CP031769">
    <property type="protein sequence ID" value="AXR07937.1"/>
    <property type="molecule type" value="Genomic_DNA"/>
</dbReference>
<feature type="domain" description="SPOR" evidence="3">
    <location>
        <begin position="112"/>
        <end position="191"/>
    </location>
</feature>
<proteinExistence type="predicted"/>
<dbReference type="RefSeq" id="WP_108568896.1">
    <property type="nucleotide sequence ID" value="NZ_CP031769.1"/>
</dbReference>
<keyword evidence="4" id="KW-0131">Cell cycle</keyword>
<dbReference type="Gene3D" id="3.30.70.1070">
    <property type="entry name" value="Sporulation related repeat"/>
    <property type="match status" value="1"/>
</dbReference>
<keyword evidence="4" id="KW-0132">Cell division</keyword>
<keyword evidence="2" id="KW-0472">Membrane</keyword>
<keyword evidence="2" id="KW-0812">Transmembrane</keyword>
<dbReference type="InterPro" id="IPR007730">
    <property type="entry name" value="SPOR-like_dom"/>
</dbReference>
<keyword evidence="2" id="KW-1133">Transmembrane helix</keyword>
<dbReference type="SUPFAM" id="SSF110997">
    <property type="entry name" value="Sporulation related repeat"/>
    <property type="match status" value="1"/>
</dbReference>
<organism evidence="4 5">
    <name type="scientific">Salinimonas sediminis</name>
    <dbReference type="NCBI Taxonomy" id="2303538"/>
    <lineage>
        <taxon>Bacteria</taxon>
        <taxon>Pseudomonadati</taxon>
        <taxon>Pseudomonadota</taxon>
        <taxon>Gammaproteobacteria</taxon>
        <taxon>Alteromonadales</taxon>
        <taxon>Alteromonadaceae</taxon>
        <taxon>Alteromonas/Salinimonas group</taxon>
        <taxon>Salinimonas</taxon>
    </lineage>
</organism>
<dbReference type="AlphaFoldDB" id="A0A346NQY0"/>
<dbReference type="KEGG" id="salm:D0Y50_17190"/>